<name>A0A3M7T5Q0_BRAPC</name>
<evidence type="ECO:0000256" key="2">
    <source>
        <dbReference type="ARBA" id="ARBA00013262"/>
    </source>
</evidence>
<comment type="caution">
    <text evidence="7">The sequence shown here is derived from an EMBL/GenBank/DDBJ whole genome shotgun (WGS) entry which is preliminary data.</text>
</comment>
<evidence type="ECO:0000256" key="4">
    <source>
        <dbReference type="ARBA" id="ARBA00048460"/>
    </source>
</evidence>
<dbReference type="STRING" id="10195.A0A3M7T5Q0"/>
<dbReference type="OrthoDB" id="545675at2759"/>
<keyword evidence="3 5" id="KW-0808">Transferase</keyword>
<dbReference type="GO" id="GO:0005794">
    <property type="term" value="C:Golgi apparatus"/>
    <property type="evidence" value="ECO:0007669"/>
    <property type="project" value="UniProtKB-ARBA"/>
</dbReference>
<comment type="catalytic activity">
    <reaction evidence="4 5">
        <text>L-tyrosyl-[protein] + 3'-phosphoadenylyl sulfate = O-sulfo-L-tyrosine-[protein] + adenosine 3',5'-bisphosphate + H(+)</text>
        <dbReference type="Rhea" id="RHEA:16801"/>
        <dbReference type="Rhea" id="RHEA-COMP:10136"/>
        <dbReference type="Rhea" id="RHEA-COMP:11688"/>
        <dbReference type="ChEBI" id="CHEBI:15378"/>
        <dbReference type="ChEBI" id="CHEBI:46858"/>
        <dbReference type="ChEBI" id="CHEBI:58339"/>
        <dbReference type="ChEBI" id="CHEBI:58343"/>
        <dbReference type="ChEBI" id="CHEBI:65286"/>
        <dbReference type="EC" id="2.8.2.20"/>
    </reaction>
</comment>
<feature type="transmembrane region" description="Helical" evidence="6">
    <location>
        <begin position="7"/>
        <end position="28"/>
    </location>
</feature>
<dbReference type="InterPro" id="IPR026634">
    <property type="entry name" value="TPST-like"/>
</dbReference>
<proteinExistence type="inferred from homology"/>
<dbReference type="Pfam" id="PF13469">
    <property type="entry name" value="Sulfotransfer_3"/>
    <property type="match status" value="1"/>
</dbReference>
<keyword evidence="6" id="KW-0472">Membrane</keyword>
<protein>
    <recommendedName>
        <fullName evidence="2 5">Protein-tyrosine sulfotransferase</fullName>
        <ecNumber evidence="2 5">2.8.2.20</ecNumber>
    </recommendedName>
</protein>
<evidence type="ECO:0000256" key="1">
    <source>
        <dbReference type="ARBA" id="ARBA00009988"/>
    </source>
</evidence>
<dbReference type="SUPFAM" id="SSF52540">
    <property type="entry name" value="P-loop containing nucleoside triphosphate hydrolases"/>
    <property type="match status" value="1"/>
</dbReference>
<evidence type="ECO:0000313" key="8">
    <source>
        <dbReference type="Proteomes" id="UP000276133"/>
    </source>
</evidence>
<dbReference type="EC" id="2.8.2.20" evidence="2 5"/>
<comment type="function">
    <text evidence="5">Catalyzes the O-sulfation of tyrosine residues within acidic motifs of polypeptides, using 3'-phosphoadenylyl sulfate (PAPS) as cosubstrate.</text>
</comment>
<evidence type="ECO:0000256" key="5">
    <source>
        <dbReference type="RuleBase" id="RU365018"/>
    </source>
</evidence>
<evidence type="ECO:0000313" key="7">
    <source>
        <dbReference type="EMBL" id="RNA43352.1"/>
    </source>
</evidence>
<dbReference type="PANTHER" id="PTHR12788:SF10">
    <property type="entry name" value="PROTEIN-TYROSINE SULFOTRANSFERASE"/>
    <property type="match status" value="1"/>
</dbReference>
<evidence type="ECO:0000256" key="3">
    <source>
        <dbReference type="ARBA" id="ARBA00022679"/>
    </source>
</evidence>
<dbReference type="AlphaFoldDB" id="A0A3M7T5Q0"/>
<sequence>MLRANSVYSKFLLIINIFILVIVLQKYFISKKSNPSVRYNDDLERIELFINRPHIFIGGSMSSGTSLLRSILDMHPQVKCGPETKFIQLILDFILNLQKNKKISKFIRAAGISNQILDDSIALAIYNVMLRNIQTDVGRLCNKEPSNAEHIEYLLKIFPKSKFILIIRDGREVSYSLLKRSKKKVNLSNFYKRLRYWDEMLKVSYNQCLNKGEKYCLMVRYEKLVTQPKSEIKKMVDFLDIEWTDKMLNHEKYVGTEIKISKKEWSKKGMEKKINSDSLQNWKGNIPGYNHTIVMDTFKMLKVLNYTD</sequence>
<dbReference type="PANTHER" id="PTHR12788">
    <property type="entry name" value="PROTEIN-TYROSINE SULFOTRANSFERASE 2"/>
    <property type="match status" value="1"/>
</dbReference>
<reference evidence="7 8" key="1">
    <citation type="journal article" date="2018" name="Sci. Rep.">
        <title>Genomic signatures of local adaptation to the degree of environmental predictability in rotifers.</title>
        <authorList>
            <person name="Franch-Gras L."/>
            <person name="Hahn C."/>
            <person name="Garcia-Roger E.M."/>
            <person name="Carmona M.J."/>
            <person name="Serra M."/>
            <person name="Gomez A."/>
        </authorList>
    </citation>
    <scope>NUCLEOTIDE SEQUENCE [LARGE SCALE GENOMIC DNA]</scope>
    <source>
        <strain evidence="7">HYR1</strain>
    </source>
</reference>
<organism evidence="7 8">
    <name type="scientific">Brachionus plicatilis</name>
    <name type="common">Marine rotifer</name>
    <name type="synonym">Brachionus muelleri</name>
    <dbReference type="NCBI Taxonomy" id="10195"/>
    <lineage>
        <taxon>Eukaryota</taxon>
        <taxon>Metazoa</taxon>
        <taxon>Spiralia</taxon>
        <taxon>Gnathifera</taxon>
        <taxon>Rotifera</taxon>
        <taxon>Eurotatoria</taxon>
        <taxon>Monogononta</taxon>
        <taxon>Pseudotrocha</taxon>
        <taxon>Ploima</taxon>
        <taxon>Brachionidae</taxon>
        <taxon>Brachionus</taxon>
    </lineage>
</organism>
<dbReference type="EMBL" id="REGN01000235">
    <property type="protein sequence ID" value="RNA43352.1"/>
    <property type="molecule type" value="Genomic_DNA"/>
</dbReference>
<dbReference type="InterPro" id="IPR027417">
    <property type="entry name" value="P-loop_NTPase"/>
</dbReference>
<evidence type="ECO:0000256" key="6">
    <source>
        <dbReference type="SAM" id="Phobius"/>
    </source>
</evidence>
<dbReference type="Proteomes" id="UP000276133">
    <property type="component" value="Unassembled WGS sequence"/>
</dbReference>
<accession>A0A3M7T5Q0</accession>
<keyword evidence="6" id="KW-1133">Transmembrane helix</keyword>
<dbReference type="GO" id="GO:0008476">
    <property type="term" value="F:protein-tyrosine sulfotransferase activity"/>
    <property type="evidence" value="ECO:0007669"/>
    <property type="project" value="UniProtKB-EC"/>
</dbReference>
<keyword evidence="6" id="KW-0812">Transmembrane</keyword>
<comment type="similarity">
    <text evidence="1 5">Belongs to the protein sulfotransferase family.</text>
</comment>
<dbReference type="Gene3D" id="3.40.50.300">
    <property type="entry name" value="P-loop containing nucleotide triphosphate hydrolases"/>
    <property type="match status" value="1"/>
</dbReference>
<keyword evidence="8" id="KW-1185">Reference proteome</keyword>
<gene>
    <name evidence="7" type="ORF">BpHYR1_027322</name>
</gene>